<sequence length="410" mass="46089">MSQIPPHMQQSLHSQQPFSMAFPPSSNNAHFTFNIQTPMPYFPPNIQPTSMPPPAPASSLPISLASLSPNDLELLRHQLNNLQPDSSTTSRFQANPLPTSQDVTVNNSLARLEAETYADRVYKKWWEQDQFDRKNTDPTWVELPAEPLTTAKVAAYMKWVMSRCKRNHLGEEIPNTTVGKDTIKQTISALKSLRLNSQHLYKNDSEAQRPLQEDSRIQSIERSAVANEATRLNQGEVLKTVGTTADTYITEQLLQAVRWCLSDVRGDQARFKAIRNLVMFILPTASMLQGDNLRRLTFSDISMKDIPNIAKETLDPEGKVHVRRYDIEGLFFLSNEVQRPVPLEDAVGVRCGKGVESGFTRLFKEWSRSSENGDPVLSYTGKGSGYLRDQDSKCTCMSSQGFQEGPALEL</sequence>
<evidence type="ECO:0000313" key="3">
    <source>
        <dbReference type="Proteomes" id="UP001465976"/>
    </source>
</evidence>
<proteinExistence type="predicted"/>
<evidence type="ECO:0000256" key="1">
    <source>
        <dbReference type="SAM" id="MobiDB-lite"/>
    </source>
</evidence>
<reference evidence="2 3" key="1">
    <citation type="submission" date="2024-02" db="EMBL/GenBank/DDBJ databases">
        <title>A draft genome for the cacao thread blight pathogen Marasmius crinis-equi.</title>
        <authorList>
            <person name="Cohen S.P."/>
            <person name="Baruah I.K."/>
            <person name="Amoako-Attah I."/>
            <person name="Bukari Y."/>
            <person name="Meinhardt L.W."/>
            <person name="Bailey B.A."/>
        </authorList>
    </citation>
    <scope>NUCLEOTIDE SEQUENCE [LARGE SCALE GENOMIC DNA]</scope>
    <source>
        <strain evidence="2 3">GH-76</strain>
    </source>
</reference>
<feature type="region of interest" description="Disordered" evidence="1">
    <location>
        <begin position="1"/>
        <end position="25"/>
    </location>
</feature>
<accession>A0ABR3F824</accession>
<evidence type="ECO:0000313" key="2">
    <source>
        <dbReference type="EMBL" id="KAL0571408.1"/>
    </source>
</evidence>
<name>A0ABR3F824_9AGAR</name>
<gene>
    <name evidence="2" type="ORF">V5O48_010559</name>
</gene>
<comment type="caution">
    <text evidence="2">The sequence shown here is derived from an EMBL/GenBank/DDBJ whole genome shotgun (WGS) entry which is preliminary data.</text>
</comment>
<organism evidence="2 3">
    <name type="scientific">Marasmius crinis-equi</name>
    <dbReference type="NCBI Taxonomy" id="585013"/>
    <lineage>
        <taxon>Eukaryota</taxon>
        <taxon>Fungi</taxon>
        <taxon>Dikarya</taxon>
        <taxon>Basidiomycota</taxon>
        <taxon>Agaricomycotina</taxon>
        <taxon>Agaricomycetes</taxon>
        <taxon>Agaricomycetidae</taxon>
        <taxon>Agaricales</taxon>
        <taxon>Marasmiineae</taxon>
        <taxon>Marasmiaceae</taxon>
        <taxon>Marasmius</taxon>
    </lineage>
</organism>
<dbReference type="Proteomes" id="UP001465976">
    <property type="component" value="Unassembled WGS sequence"/>
</dbReference>
<protein>
    <submittedName>
        <fullName evidence="2">Uncharacterized protein</fullName>
    </submittedName>
</protein>
<dbReference type="EMBL" id="JBAHYK010000775">
    <property type="protein sequence ID" value="KAL0571408.1"/>
    <property type="molecule type" value="Genomic_DNA"/>
</dbReference>
<keyword evidence="3" id="KW-1185">Reference proteome</keyword>